<evidence type="ECO:0000256" key="1">
    <source>
        <dbReference type="SAM" id="MobiDB-lite"/>
    </source>
</evidence>
<gene>
    <name evidence="2" type="ORF">GCM10022255_108210</name>
</gene>
<dbReference type="EMBL" id="BAABAT010000070">
    <property type="protein sequence ID" value="GAA4263460.1"/>
    <property type="molecule type" value="Genomic_DNA"/>
</dbReference>
<comment type="caution">
    <text evidence="2">The sequence shown here is derived from an EMBL/GenBank/DDBJ whole genome shotgun (WGS) entry which is preliminary data.</text>
</comment>
<feature type="compositionally biased region" description="Basic residues" evidence="1">
    <location>
        <begin position="98"/>
        <end position="111"/>
    </location>
</feature>
<accession>A0ABP8DTW4</accession>
<keyword evidence="3" id="KW-1185">Reference proteome</keyword>
<evidence type="ECO:0000313" key="2">
    <source>
        <dbReference type="EMBL" id="GAA4263460.1"/>
    </source>
</evidence>
<reference evidence="3" key="1">
    <citation type="journal article" date="2019" name="Int. J. Syst. Evol. Microbiol.">
        <title>The Global Catalogue of Microorganisms (GCM) 10K type strain sequencing project: providing services to taxonomists for standard genome sequencing and annotation.</title>
        <authorList>
            <consortium name="The Broad Institute Genomics Platform"/>
            <consortium name="The Broad Institute Genome Sequencing Center for Infectious Disease"/>
            <person name="Wu L."/>
            <person name="Ma J."/>
        </authorList>
    </citation>
    <scope>NUCLEOTIDE SEQUENCE [LARGE SCALE GENOMIC DNA]</scope>
    <source>
        <strain evidence="3">JCM 17441</strain>
    </source>
</reference>
<sequence>MSRSVLLLVRDAMAARFELTDPEWDLLAPLLPTKAPRGGRWQGISRTLTAGQRHDRIGYPAVMAGIRMPAPPRPTQSQARADPGRQGLLHPRDPHRPAPPRHRRHHLRTRRPAGQPPQTWRRRWASADVRR</sequence>
<organism evidence="2 3">
    <name type="scientific">Dactylosporangium darangshiense</name>
    <dbReference type="NCBI Taxonomy" id="579108"/>
    <lineage>
        <taxon>Bacteria</taxon>
        <taxon>Bacillati</taxon>
        <taxon>Actinomycetota</taxon>
        <taxon>Actinomycetes</taxon>
        <taxon>Micromonosporales</taxon>
        <taxon>Micromonosporaceae</taxon>
        <taxon>Dactylosporangium</taxon>
    </lineage>
</organism>
<dbReference type="Proteomes" id="UP001500620">
    <property type="component" value="Unassembled WGS sequence"/>
</dbReference>
<protein>
    <recommendedName>
        <fullName evidence="4">Transposase</fullName>
    </recommendedName>
</protein>
<feature type="region of interest" description="Disordered" evidence="1">
    <location>
        <begin position="65"/>
        <end position="131"/>
    </location>
</feature>
<proteinExistence type="predicted"/>
<name>A0ABP8DTW4_9ACTN</name>
<evidence type="ECO:0008006" key="4">
    <source>
        <dbReference type="Google" id="ProtNLM"/>
    </source>
</evidence>
<evidence type="ECO:0000313" key="3">
    <source>
        <dbReference type="Proteomes" id="UP001500620"/>
    </source>
</evidence>